<name>A0AAN7VYA6_9PEZI</name>
<dbReference type="InterPro" id="IPR038883">
    <property type="entry name" value="AN11006-like"/>
</dbReference>
<evidence type="ECO:0000313" key="2">
    <source>
        <dbReference type="Proteomes" id="UP001310594"/>
    </source>
</evidence>
<gene>
    <name evidence="1" type="ORF">LTR97_010452</name>
</gene>
<dbReference type="PANTHER" id="PTHR42085:SF2">
    <property type="entry name" value="F-BOX DOMAIN-CONTAINING PROTEIN"/>
    <property type="match status" value="1"/>
</dbReference>
<dbReference type="EMBL" id="JAVRQU010000018">
    <property type="protein sequence ID" value="KAK5692976.1"/>
    <property type="molecule type" value="Genomic_DNA"/>
</dbReference>
<protein>
    <submittedName>
        <fullName evidence="1">Uncharacterized protein</fullName>
    </submittedName>
</protein>
<dbReference type="AlphaFoldDB" id="A0AAN7VYA6"/>
<dbReference type="Proteomes" id="UP001310594">
    <property type="component" value="Unassembled WGS sequence"/>
</dbReference>
<evidence type="ECO:0000313" key="1">
    <source>
        <dbReference type="EMBL" id="KAK5692976.1"/>
    </source>
</evidence>
<sequence length="179" mass="20144">MEAVQGSLLLELAPELRNAIFVEVLVEVGEIWISSSNVPPLLQTCRQIRADALQLYYASNVFRVDLRRDRFDDSIVPWLKSTGTSALPVLSTIWLDDIYHSLVADAEEALNNYAKQLLESGCAVDKARFYIECQLLVDEENDYDDENLAGEPFWTNEPEKDFARTRAQLATSGAEGDVQ</sequence>
<dbReference type="PANTHER" id="PTHR42085">
    <property type="entry name" value="F-BOX DOMAIN-CONTAINING PROTEIN"/>
    <property type="match status" value="1"/>
</dbReference>
<accession>A0AAN7VYA6</accession>
<proteinExistence type="predicted"/>
<reference evidence="1" key="1">
    <citation type="submission" date="2023-08" db="EMBL/GenBank/DDBJ databases">
        <title>Black Yeasts Isolated from many extreme environments.</title>
        <authorList>
            <person name="Coleine C."/>
            <person name="Stajich J.E."/>
            <person name="Selbmann L."/>
        </authorList>
    </citation>
    <scope>NUCLEOTIDE SEQUENCE</scope>
    <source>
        <strain evidence="1">CCFEE 5810</strain>
    </source>
</reference>
<organism evidence="1 2">
    <name type="scientific">Elasticomyces elasticus</name>
    <dbReference type="NCBI Taxonomy" id="574655"/>
    <lineage>
        <taxon>Eukaryota</taxon>
        <taxon>Fungi</taxon>
        <taxon>Dikarya</taxon>
        <taxon>Ascomycota</taxon>
        <taxon>Pezizomycotina</taxon>
        <taxon>Dothideomycetes</taxon>
        <taxon>Dothideomycetidae</taxon>
        <taxon>Mycosphaerellales</taxon>
        <taxon>Teratosphaeriaceae</taxon>
        <taxon>Elasticomyces</taxon>
    </lineage>
</organism>
<comment type="caution">
    <text evidence="1">The sequence shown here is derived from an EMBL/GenBank/DDBJ whole genome shotgun (WGS) entry which is preliminary data.</text>
</comment>